<feature type="compositionally biased region" description="Basic and acidic residues" evidence="1">
    <location>
        <begin position="16"/>
        <end position="25"/>
    </location>
</feature>
<keyword evidence="3" id="KW-1185">Reference proteome</keyword>
<proteinExistence type="predicted"/>
<comment type="caution">
    <text evidence="2">The sequence shown here is derived from an EMBL/GenBank/DDBJ whole genome shotgun (WGS) entry which is preliminary data.</text>
</comment>
<protein>
    <submittedName>
        <fullName evidence="2">Uncharacterized protein</fullName>
    </submittedName>
</protein>
<feature type="compositionally biased region" description="Low complexity" evidence="1">
    <location>
        <begin position="113"/>
        <end position="127"/>
    </location>
</feature>
<gene>
    <name evidence="2" type="ORF">CDCA_CDCA04G1206</name>
</gene>
<organism evidence="2 3">
    <name type="scientific">Cyanidium caldarium</name>
    <name type="common">Red alga</name>
    <dbReference type="NCBI Taxonomy" id="2771"/>
    <lineage>
        <taxon>Eukaryota</taxon>
        <taxon>Rhodophyta</taxon>
        <taxon>Bangiophyceae</taxon>
        <taxon>Cyanidiales</taxon>
        <taxon>Cyanidiaceae</taxon>
        <taxon>Cyanidium</taxon>
    </lineage>
</organism>
<accession>A0AAV9ISZ5</accession>
<feature type="region of interest" description="Disordered" evidence="1">
    <location>
        <begin position="1"/>
        <end position="63"/>
    </location>
</feature>
<dbReference type="Proteomes" id="UP001301350">
    <property type="component" value="Unassembled WGS sequence"/>
</dbReference>
<reference evidence="2 3" key="1">
    <citation type="submission" date="2022-07" db="EMBL/GenBank/DDBJ databases">
        <title>Genome-wide signatures of adaptation to extreme environments.</title>
        <authorList>
            <person name="Cho C.H."/>
            <person name="Yoon H.S."/>
        </authorList>
    </citation>
    <scope>NUCLEOTIDE SEQUENCE [LARGE SCALE GENOMIC DNA]</scope>
    <source>
        <strain evidence="2 3">DBV 063 E5</strain>
    </source>
</reference>
<name>A0AAV9ISZ5_CYACA</name>
<evidence type="ECO:0000313" key="3">
    <source>
        <dbReference type="Proteomes" id="UP001301350"/>
    </source>
</evidence>
<sequence length="214" mass="23853">MTSAQEVLGFLPPPPDWKRQPDLTRRHYLSTGQRLPRRPRARVAMQASNEEDGSPPPPTTPSLPIRLTIWLETTTAAWRAALRGRTQPILRSRPLPRLLADTDAGLPPFLRQSPHPSTPASPSTRPVRSPTLYRLLLFRNGAAGYRHRPEYIARALLQHAPWLSFGAASTVARQVVHHGQAQLLVSDRHTAERCCTCLLADGIMSNVEPAPKRE</sequence>
<feature type="region of interest" description="Disordered" evidence="1">
    <location>
        <begin position="103"/>
        <end position="127"/>
    </location>
</feature>
<evidence type="ECO:0000313" key="2">
    <source>
        <dbReference type="EMBL" id="KAK4535181.1"/>
    </source>
</evidence>
<evidence type="ECO:0000256" key="1">
    <source>
        <dbReference type="SAM" id="MobiDB-lite"/>
    </source>
</evidence>
<dbReference type="AlphaFoldDB" id="A0AAV9ISZ5"/>
<dbReference type="EMBL" id="JANCYW010000004">
    <property type="protein sequence ID" value="KAK4535181.1"/>
    <property type="molecule type" value="Genomic_DNA"/>
</dbReference>